<evidence type="ECO:0000313" key="2">
    <source>
        <dbReference type="Proteomes" id="UP001612928"/>
    </source>
</evidence>
<protein>
    <submittedName>
        <fullName evidence="1">Uncharacterized protein</fullName>
    </submittedName>
</protein>
<dbReference type="Proteomes" id="UP001612928">
    <property type="component" value="Unassembled WGS sequence"/>
</dbReference>
<gene>
    <name evidence="1" type="ORF">ACIBP5_33965</name>
</gene>
<comment type="caution">
    <text evidence="1">The sequence shown here is derived from an EMBL/GenBank/DDBJ whole genome shotgun (WGS) entry which is preliminary data.</text>
</comment>
<keyword evidence="2" id="KW-1185">Reference proteome</keyword>
<proteinExistence type="predicted"/>
<organism evidence="1 2">
    <name type="scientific">Nonomuraea indica</name>
    <dbReference type="NCBI Taxonomy" id="1581193"/>
    <lineage>
        <taxon>Bacteria</taxon>
        <taxon>Bacillati</taxon>
        <taxon>Actinomycetota</taxon>
        <taxon>Actinomycetes</taxon>
        <taxon>Streptosporangiales</taxon>
        <taxon>Streptosporangiaceae</taxon>
        <taxon>Nonomuraea</taxon>
    </lineage>
</organism>
<evidence type="ECO:0000313" key="1">
    <source>
        <dbReference type="EMBL" id="MFI7445003.1"/>
    </source>
</evidence>
<reference evidence="1 2" key="1">
    <citation type="submission" date="2024-10" db="EMBL/GenBank/DDBJ databases">
        <title>The Natural Products Discovery Center: Release of the First 8490 Sequenced Strains for Exploring Actinobacteria Biosynthetic Diversity.</title>
        <authorList>
            <person name="Kalkreuter E."/>
            <person name="Kautsar S.A."/>
            <person name="Yang D."/>
            <person name="Bader C.D."/>
            <person name="Teijaro C.N."/>
            <person name="Fluegel L."/>
            <person name="Davis C.M."/>
            <person name="Simpson J.R."/>
            <person name="Lauterbach L."/>
            <person name="Steele A.D."/>
            <person name="Gui C."/>
            <person name="Meng S."/>
            <person name="Li G."/>
            <person name="Viehrig K."/>
            <person name="Ye F."/>
            <person name="Su P."/>
            <person name="Kiefer A.F."/>
            <person name="Nichols A."/>
            <person name="Cepeda A.J."/>
            <person name="Yan W."/>
            <person name="Fan B."/>
            <person name="Jiang Y."/>
            <person name="Adhikari A."/>
            <person name="Zheng C.-J."/>
            <person name="Schuster L."/>
            <person name="Cowan T.M."/>
            <person name="Smanski M.J."/>
            <person name="Chevrette M.G."/>
            <person name="De Carvalho L.P.S."/>
            <person name="Shen B."/>
        </authorList>
    </citation>
    <scope>NUCLEOTIDE SEQUENCE [LARGE SCALE GENOMIC DNA]</scope>
    <source>
        <strain evidence="1 2">NPDC049503</strain>
    </source>
</reference>
<dbReference type="RefSeq" id="WP_397025367.1">
    <property type="nucleotide sequence ID" value="NZ_JBITMB010000010.1"/>
</dbReference>
<sequence length="133" mass="14784">MSVTVHLMRVAQAGTGPRRRSVTESGVDLGREPWETIEHLVALARDRSRAPMLQRIDPWDDVTLTSSEMPQFLDELDYLRTLAEDDVERDALDELVAIPLGRGPLHDVELFPGGRRPGGVIPGFRVDLESTLG</sequence>
<accession>A0ABW8AF32</accession>
<dbReference type="EMBL" id="JBITMB010000010">
    <property type="protein sequence ID" value="MFI7445003.1"/>
    <property type="molecule type" value="Genomic_DNA"/>
</dbReference>
<name>A0ABW8AF32_9ACTN</name>